<dbReference type="SUPFAM" id="SSF53448">
    <property type="entry name" value="Nucleotide-diphospho-sugar transferases"/>
    <property type="match status" value="1"/>
</dbReference>
<keyword evidence="4 8" id="KW-0812">Transmembrane</keyword>
<evidence type="ECO:0000256" key="3">
    <source>
        <dbReference type="ARBA" id="ARBA00022679"/>
    </source>
</evidence>
<evidence type="ECO:0000256" key="4">
    <source>
        <dbReference type="ARBA" id="ARBA00022692"/>
    </source>
</evidence>
<evidence type="ECO:0000256" key="7">
    <source>
        <dbReference type="ARBA" id="ARBA00023180"/>
    </source>
</evidence>
<dbReference type="InterPro" id="IPR052427">
    <property type="entry name" value="Glycosyltrans_GT2/GT47"/>
</dbReference>
<name>A0ABR0E2S9_ZASCE</name>
<dbReference type="Pfam" id="PF13641">
    <property type="entry name" value="Glyco_tranf_2_3"/>
    <property type="match status" value="1"/>
</dbReference>
<reference evidence="9 10" key="1">
    <citation type="journal article" date="2023" name="G3 (Bethesda)">
        <title>A chromosome-level genome assembly of Zasmidium syzygii isolated from banana leaves.</title>
        <authorList>
            <person name="van Westerhoven A.C."/>
            <person name="Mehrabi R."/>
            <person name="Talebi R."/>
            <person name="Steentjes M.B.F."/>
            <person name="Corcolon B."/>
            <person name="Chong P.A."/>
            <person name="Kema G.H.J."/>
            <person name="Seidl M.F."/>
        </authorList>
    </citation>
    <scope>NUCLEOTIDE SEQUENCE [LARGE SCALE GENOMIC DNA]</scope>
    <source>
        <strain evidence="9 10">P124</strain>
    </source>
</reference>
<keyword evidence="5 8" id="KW-1133">Transmembrane helix</keyword>
<keyword evidence="2" id="KW-0328">Glycosyltransferase</keyword>
<evidence type="ECO:0000256" key="1">
    <source>
        <dbReference type="ARBA" id="ARBA00004370"/>
    </source>
</evidence>
<evidence type="ECO:0008006" key="11">
    <source>
        <dbReference type="Google" id="ProtNLM"/>
    </source>
</evidence>
<dbReference type="Gene3D" id="3.90.550.10">
    <property type="entry name" value="Spore Coat Polysaccharide Biosynthesis Protein SpsA, Chain A"/>
    <property type="match status" value="1"/>
</dbReference>
<sequence length="458" mass="51929">MESAMSDTMSGIAIFGLVALIVHLFTRYFRTIVSIFAFLTYKPKPVLSNPTYRSSDVSVIIPTTFKTPQELAQCVARILGNNPAAIFVVTATANVPLVQDLLSLLASASATTIKVLGVDVLNKRNQILKAMPEIQTEITVLADDDVFWPDHYLSYLLAIFEDPEVGAGGTRQRVRRNKNPDFWNFLGISYLERRVWNNCATNAIDGSLSTLSGRTAAYRTKILQHPDFYYYFTHDTWRGKPLNSDDDKCLTRYVYSHGHKIVLQFDPRAVIETTVEGDSKYLDQCMRWARAHWRGNFTVMENEKYWCSLRYLWGCYYIYLGQFQTPALLVDGMSFLLLSLALWDATATTARAAYIALACWIVFTKNLKLIPHFCKYPQDMRFIPIGIGFSYLHGLMNLYAAFTMKKTHWGSQNLSSLQQSRAANERVVPLLRNSISQPNSAHGMVGDDYFVAEQGKTV</sequence>
<comment type="caution">
    <text evidence="9">The sequence shown here is derived from an EMBL/GenBank/DDBJ whole genome shotgun (WGS) entry which is preliminary data.</text>
</comment>
<evidence type="ECO:0000256" key="2">
    <source>
        <dbReference type="ARBA" id="ARBA00022676"/>
    </source>
</evidence>
<protein>
    <recommendedName>
        <fullName evidence="11">Glycosyltransferase family 2 protein</fullName>
    </recommendedName>
</protein>
<organism evidence="9 10">
    <name type="scientific">Zasmidium cellare</name>
    <name type="common">Wine cellar mold</name>
    <name type="synonym">Racodium cellare</name>
    <dbReference type="NCBI Taxonomy" id="395010"/>
    <lineage>
        <taxon>Eukaryota</taxon>
        <taxon>Fungi</taxon>
        <taxon>Dikarya</taxon>
        <taxon>Ascomycota</taxon>
        <taxon>Pezizomycotina</taxon>
        <taxon>Dothideomycetes</taxon>
        <taxon>Dothideomycetidae</taxon>
        <taxon>Mycosphaerellales</taxon>
        <taxon>Mycosphaerellaceae</taxon>
        <taxon>Zasmidium</taxon>
    </lineage>
</organism>
<keyword evidence="3" id="KW-0808">Transferase</keyword>
<dbReference type="PANTHER" id="PTHR47844:SF1">
    <property type="entry name" value="EXOSTOSIN-LIKE 2"/>
    <property type="match status" value="1"/>
</dbReference>
<gene>
    <name evidence="9" type="ORF">PRZ48_012985</name>
</gene>
<feature type="transmembrane region" description="Helical" evidence="8">
    <location>
        <begin position="12"/>
        <end position="39"/>
    </location>
</feature>
<feature type="transmembrane region" description="Helical" evidence="8">
    <location>
        <begin position="383"/>
        <end position="402"/>
    </location>
</feature>
<dbReference type="InterPro" id="IPR029044">
    <property type="entry name" value="Nucleotide-diphossugar_trans"/>
</dbReference>
<feature type="transmembrane region" description="Helical" evidence="8">
    <location>
        <begin position="335"/>
        <end position="363"/>
    </location>
</feature>
<accession>A0ABR0E2S9</accession>
<evidence type="ECO:0000313" key="10">
    <source>
        <dbReference type="Proteomes" id="UP001305779"/>
    </source>
</evidence>
<dbReference type="Proteomes" id="UP001305779">
    <property type="component" value="Unassembled WGS sequence"/>
</dbReference>
<proteinExistence type="predicted"/>
<evidence type="ECO:0000256" key="6">
    <source>
        <dbReference type="ARBA" id="ARBA00023136"/>
    </source>
</evidence>
<dbReference type="PANTHER" id="PTHR47844">
    <property type="entry name" value="SYNTHASE CPS1, PUTATIVE (AFU_ORTHOLOGUE AFUA_7G02500)-RELATED"/>
    <property type="match status" value="1"/>
</dbReference>
<evidence type="ECO:0000256" key="8">
    <source>
        <dbReference type="SAM" id="Phobius"/>
    </source>
</evidence>
<keyword evidence="10" id="KW-1185">Reference proteome</keyword>
<keyword evidence="6 8" id="KW-0472">Membrane</keyword>
<evidence type="ECO:0000313" key="9">
    <source>
        <dbReference type="EMBL" id="KAK4495717.1"/>
    </source>
</evidence>
<dbReference type="EMBL" id="JAXOVC010000011">
    <property type="protein sequence ID" value="KAK4495717.1"/>
    <property type="molecule type" value="Genomic_DNA"/>
</dbReference>
<keyword evidence="7" id="KW-0325">Glycoprotein</keyword>
<comment type="subcellular location">
    <subcellularLocation>
        <location evidence="1">Membrane</location>
    </subcellularLocation>
</comment>
<evidence type="ECO:0000256" key="5">
    <source>
        <dbReference type="ARBA" id="ARBA00022989"/>
    </source>
</evidence>